<dbReference type="KEGG" id="caci:CLOAM0350"/>
<reference evidence="2 3" key="1">
    <citation type="journal article" date="2008" name="J. Bacteriol.">
        <title>'Candidatus Cloacamonas acidaminovorans': genome sequence reconstruction provides a first glimpse of a new bacterial division.</title>
        <authorList>
            <person name="Pelletier E."/>
            <person name="Kreimeyer A."/>
            <person name="Bocs S."/>
            <person name="Rouy Z."/>
            <person name="Gyapay G."/>
            <person name="Chouari R."/>
            <person name="Riviere D."/>
            <person name="Ganesan A."/>
            <person name="Daegelen P."/>
            <person name="Sghir A."/>
            <person name="Cohen G.N."/>
            <person name="Medigue C."/>
            <person name="Weissenbach J."/>
            <person name="Le Paslier D."/>
        </authorList>
    </citation>
    <scope>NUCLEOTIDE SEQUENCE [LARGE SCALE GENOMIC DNA]</scope>
    <source>
        <strain evidence="3">Evry</strain>
    </source>
</reference>
<dbReference type="eggNOG" id="COG0778">
    <property type="taxonomic scope" value="Bacteria"/>
</dbReference>
<dbReference type="NCBIfam" id="TIGR03605">
    <property type="entry name" value="antibiot_sagB"/>
    <property type="match status" value="1"/>
</dbReference>
<evidence type="ECO:0000313" key="2">
    <source>
        <dbReference type="EMBL" id="CAO80255.1"/>
    </source>
</evidence>
<proteinExistence type="predicted"/>
<dbReference type="AlphaFoldDB" id="B0VG37"/>
<dbReference type="SUPFAM" id="SSF55469">
    <property type="entry name" value="FMN-dependent nitroreductase-like"/>
    <property type="match status" value="1"/>
</dbReference>
<accession>B0VG37</accession>
<name>B0VG37_CLOAI</name>
<dbReference type="InterPro" id="IPR029479">
    <property type="entry name" value="Nitroreductase"/>
</dbReference>
<organism evidence="2 3">
    <name type="scientific">Cloacimonas acidaminovorans (strain Evry)</name>
    <dbReference type="NCBI Taxonomy" id="459349"/>
    <lineage>
        <taxon>Bacteria</taxon>
        <taxon>Pseudomonadati</taxon>
        <taxon>Candidatus Cloacimonadota</taxon>
        <taxon>Candidatus Cloacimonadia</taxon>
        <taxon>Candidatus Cloacimonadales</taxon>
        <taxon>Candidatus Cloacimonadaceae</taxon>
        <taxon>Candidatus Cloacimonas</taxon>
    </lineage>
</organism>
<dbReference type="Proteomes" id="UP000002019">
    <property type="component" value="Chromosome"/>
</dbReference>
<evidence type="ECO:0000259" key="1">
    <source>
        <dbReference type="Pfam" id="PF00881"/>
    </source>
</evidence>
<dbReference type="Gene3D" id="3.40.109.10">
    <property type="entry name" value="NADH Oxidase"/>
    <property type="match status" value="1"/>
</dbReference>
<dbReference type="OrthoDB" id="9801593at2"/>
<feature type="domain" description="Nitroreductase" evidence="1">
    <location>
        <begin position="111"/>
        <end position="296"/>
    </location>
</feature>
<evidence type="ECO:0000313" key="3">
    <source>
        <dbReference type="Proteomes" id="UP000002019"/>
    </source>
</evidence>
<dbReference type="EMBL" id="CU466930">
    <property type="protein sequence ID" value="CAO80255.1"/>
    <property type="molecule type" value="Genomic_DNA"/>
</dbReference>
<dbReference type="InterPro" id="IPR052544">
    <property type="entry name" value="Bacteriocin_Proc_Enz"/>
</dbReference>
<dbReference type="PANTHER" id="PTHR43745:SF2">
    <property type="entry name" value="NITROREDUCTASE MJ1384-RELATED"/>
    <property type="match status" value="1"/>
</dbReference>
<dbReference type="STRING" id="459349.CLOAM0350"/>
<dbReference type="HOGENOM" id="CLU_059362_3_0_0"/>
<sequence>MDMKTFGYLYYKTRGYSPEDIIKQAGISEVDFEFLEKNLQDVLKEIEMLRPVAENIGQDFTRLTRYIYERESDQTLGVPRPDAIKVRSGEIVPLPATGTLKMPEMPLAKAIEQRRSVRKYSAIPLQQEELSFLLWASSWARDFRSSEQMEITFRNVPSAGSRHPLETFLDIRRVEGIKPGLYYYHPVKHCLVLYDDSPEIAAKIHEGCMFQEMIPKAAVNFILTAVPYRTVWRYGQRGYRYLYLDAGHIGQNIHLAAEAIDAGACMIGAFLDEAMNEALGLDGIEEFVIYIASVGKKP</sequence>
<keyword evidence="3" id="KW-1185">Reference proteome</keyword>
<dbReference type="RefSeq" id="WP_015424116.1">
    <property type="nucleotide sequence ID" value="NC_020449.1"/>
</dbReference>
<dbReference type="Pfam" id="PF00881">
    <property type="entry name" value="Nitroreductase"/>
    <property type="match status" value="1"/>
</dbReference>
<gene>
    <name evidence="2" type="ordered locus">CLOAM0350</name>
</gene>
<dbReference type="InterPro" id="IPR000415">
    <property type="entry name" value="Nitroreductase-like"/>
</dbReference>
<dbReference type="GO" id="GO:0016491">
    <property type="term" value="F:oxidoreductase activity"/>
    <property type="evidence" value="ECO:0007669"/>
    <property type="project" value="InterPro"/>
</dbReference>
<dbReference type="InterPro" id="IPR020051">
    <property type="entry name" value="SagB-type_dehydrogenase"/>
</dbReference>
<dbReference type="CDD" id="cd02142">
    <property type="entry name" value="McbC_SagB-like_oxidoreductase"/>
    <property type="match status" value="1"/>
</dbReference>
<dbReference type="PANTHER" id="PTHR43745">
    <property type="entry name" value="NITROREDUCTASE MJ1384-RELATED"/>
    <property type="match status" value="1"/>
</dbReference>
<protein>
    <recommendedName>
        <fullName evidence="1">Nitroreductase domain-containing protein</fullName>
    </recommendedName>
</protein>